<dbReference type="PROSITE" id="PS00369">
    <property type="entry name" value="PTS_HPR_HIS"/>
    <property type="match status" value="1"/>
</dbReference>
<evidence type="ECO:0000313" key="8">
    <source>
        <dbReference type="Proteomes" id="UP000076268"/>
    </source>
</evidence>
<evidence type="ECO:0000256" key="4">
    <source>
        <dbReference type="ARBA" id="ARBA00022490"/>
    </source>
</evidence>
<dbReference type="Gene3D" id="3.30.1340.10">
    <property type="entry name" value="HPr-like"/>
    <property type="match status" value="1"/>
</dbReference>
<dbReference type="Pfam" id="PF00381">
    <property type="entry name" value="PTS-HPr"/>
    <property type="match status" value="1"/>
</dbReference>
<dbReference type="SUPFAM" id="SSF55594">
    <property type="entry name" value="HPr-like"/>
    <property type="match status" value="1"/>
</dbReference>
<dbReference type="STRING" id="1794912.AXX12_12900"/>
<dbReference type="OrthoDB" id="9809047at2"/>
<dbReference type="PROSITE" id="PS00589">
    <property type="entry name" value="PTS_HPR_SER"/>
    <property type="match status" value="1"/>
</dbReference>
<dbReference type="InterPro" id="IPR000032">
    <property type="entry name" value="HPr-like"/>
</dbReference>
<dbReference type="PANTHER" id="PTHR33705:SF2">
    <property type="entry name" value="PHOSPHOCARRIER PROTEIN NPR"/>
    <property type="match status" value="1"/>
</dbReference>
<proteinExistence type="predicted"/>
<dbReference type="RefSeq" id="WP_066244397.1">
    <property type="nucleotide sequence ID" value="NZ_LSGP01000023.1"/>
</dbReference>
<dbReference type="PRINTS" id="PR00107">
    <property type="entry name" value="PHOSPHOCPHPR"/>
</dbReference>
<dbReference type="Proteomes" id="UP000076268">
    <property type="component" value="Unassembled WGS sequence"/>
</dbReference>
<sequence>MQQNRIVLTNGSGLHARPAAQFVKKAAGFKSSVTVEANGKKADAKSILQLLSLGAKDGTEIVIAADGSDEVECISSLRELLRGGLVE</sequence>
<evidence type="ECO:0000256" key="5">
    <source>
        <dbReference type="ARBA" id="ARBA00022683"/>
    </source>
</evidence>
<evidence type="ECO:0000256" key="1">
    <source>
        <dbReference type="ARBA" id="ARBA00003681"/>
    </source>
</evidence>
<evidence type="ECO:0000256" key="2">
    <source>
        <dbReference type="ARBA" id="ARBA00004496"/>
    </source>
</evidence>
<name>A0A154BNY4_ANASB</name>
<dbReference type="InterPro" id="IPR001020">
    <property type="entry name" value="PTS_HPr_His_P_site"/>
</dbReference>
<dbReference type="PROSITE" id="PS51350">
    <property type="entry name" value="PTS_HPR_DOM"/>
    <property type="match status" value="1"/>
</dbReference>
<dbReference type="InterPro" id="IPR002114">
    <property type="entry name" value="PTS_HPr_Ser_P_site"/>
</dbReference>
<keyword evidence="4" id="KW-0963">Cytoplasm</keyword>
<evidence type="ECO:0000256" key="3">
    <source>
        <dbReference type="ARBA" id="ARBA00020422"/>
    </source>
</evidence>
<gene>
    <name evidence="7" type="ORF">AXX12_12900</name>
</gene>
<reference evidence="7 8" key="1">
    <citation type="submission" date="2016-02" db="EMBL/GenBank/DDBJ databases">
        <title>Anaerosporomusa subterraneum gen. nov., sp. nov., a spore-forming obligate anaerobe isolated from saprolite.</title>
        <authorList>
            <person name="Choi J.K."/>
            <person name="Shah M."/>
            <person name="Yee N."/>
        </authorList>
    </citation>
    <scope>NUCLEOTIDE SEQUENCE [LARGE SCALE GENOMIC DNA]</scope>
    <source>
        <strain evidence="7 8">RU4</strain>
    </source>
</reference>
<comment type="caution">
    <text evidence="7">The sequence shown here is derived from an EMBL/GenBank/DDBJ whole genome shotgun (WGS) entry which is preliminary data.</text>
</comment>
<comment type="subcellular location">
    <subcellularLocation>
        <location evidence="2">Cytoplasm</location>
    </subcellularLocation>
</comment>
<dbReference type="AlphaFoldDB" id="A0A154BNY4"/>
<protein>
    <recommendedName>
        <fullName evidence="3">Phosphocarrier protein HPr</fullName>
    </recommendedName>
</protein>
<accession>A0A154BNY4</accession>
<organism evidence="7 8">
    <name type="scientific">Anaerosporomusa subterranea</name>
    <dbReference type="NCBI Taxonomy" id="1794912"/>
    <lineage>
        <taxon>Bacteria</taxon>
        <taxon>Bacillati</taxon>
        <taxon>Bacillota</taxon>
        <taxon>Negativicutes</taxon>
        <taxon>Acetonemataceae</taxon>
        <taxon>Anaerosporomusa</taxon>
    </lineage>
</organism>
<keyword evidence="5" id="KW-0598">Phosphotransferase system</keyword>
<dbReference type="GO" id="GO:0009401">
    <property type="term" value="P:phosphoenolpyruvate-dependent sugar phosphotransferase system"/>
    <property type="evidence" value="ECO:0007669"/>
    <property type="project" value="UniProtKB-KW"/>
</dbReference>
<evidence type="ECO:0000259" key="6">
    <source>
        <dbReference type="PROSITE" id="PS51350"/>
    </source>
</evidence>
<dbReference type="EMBL" id="LSGP01000023">
    <property type="protein sequence ID" value="KYZ75595.1"/>
    <property type="molecule type" value="Genomic_DNA"/>
</dbReference>
<dbReference type="InterPro" id="IPR050399">
    <property type="entry name" value="HPr"/>
</dbReference>
<comment type="function">
    <text evidence="1">General (non sugar-specific) component of the phosphoenolpyruvate-dependent sugar phosphotransferase system (sugar PTS). This major carbohydrate active-transport system catalyzes the phosphorylation of incoming sugar substrates concomitantly with their translocation across the cell membrane. The phosphoryl group from phosphoenolpyruvate (PEP) is transferred to the phosphoryl carrier protein HPr by enzyme I. Phospho-HPr then transfers it to the PTS EIIA domain.</text>
</comment>
<evidence type="ECO:0000313" key="7">
    <source>
        <dbReference type="EMBL" id="KYZ75595.1"/>
    </source>
</evidence>
<keyword evidence="8" id="KW-1185">Reference proteome</keyword>
<feature type="domain" description="HPr" evidence="6">
    <location>
        <begin position="1"/>
        <end position="87"/>
    </location>
</feature>
<dbReference type="NCBIfam" id="TIGR01003">
    <property type="entry name" value="PTS_HPr_family"/>
    <property type="match status" value="1"/>
</dbReference>
<dbReference type="PANTHER" id="PTHR33705">
    <property type="entry name" value="PHOSPHOCARRIER PROTEIN HPR"/>
    <property type="match status" value="1"/>
</dbReference>
<dbReference type="InterPro" id="IPR035895">
    <property type="entry name" value="HPr-like_sf"/>
</dbReference>
<dbReference type="GO" id="GO:0005737">
    <property type="term" value="C:cytoplasm"/>
    <property type="evidence" value="ECO:0007669"/>
    <property type="project" value="UniProtKB-SubCell"/>
</dbReference>
<dbReference type="CDD" id="cd00367">
    <property type="entry name" value="PTS-HPr_like"/>
    <property type="match status" value="1"/>
</dbReference>